<dbReference type="SUPFAM" id="SSF88946">
    <property type="entry name" value="Sigma2 domain of RNA polymerase sigma factors"/>
    <property type="match status" value="1"/>
</dbReference>
<evidence type="ECO:0000256" key="1">
    <source>
        <dbReference type="ARBA" id="ARBA00010641"/>
    </source>
</evidence>
<gene>
    <name evidence="6" type="ORF">SAMN02745181_0850</name>
</gene>
<dbReference type="GO" id="GO:0016987">
    <property type="term" value="F:sigma factor activity"/>
    <property type="evidence" value="ECO:0007669"/>
    <property type="project" value="UniProtKB-KW"/>
</dbReference>
<evidence type="ECO:0000256" key="2">
    <source>
        <dbReference type="ARBA" id="ARBA00023015"/>
    </source>
</evidence>
<dbReference type="Proteomes" id="UP000184510">
    <property type="component" value="Unassembled WGS sequence"/>
</dbReference>
<name>A0A1M6DWB1_9BACT</name>
<dbReference type="Gene3D" id="1.10.1740.10">
    <property type="match status" value="1"/>
</dbReference>
<dbReference type="PANTHER" id="PTHR43133">
    <property type="entry name" value="RNA POLYMERASE ECF-TYPE SIGMA FACTO"/>
    <property type="match status" value="1"/>
</dbReference>
<evidence type="ECO:0000256" key="4">
    <source>
        <dbReference type="ARBA" id="ARBA00023163"/>
    </source>
</evidence>
<dbReference type="EMBL" id="FQYR01000002">
    <property type="protein sequence ID" value="SHI77410.1"/>
    <property type="molecule type" value="Genomic_DNA"/>
</dbReference>
<dbReference type="STRING" id="1123071.SAMN02745181_0850"/>
<keyword evidence="7" id="KW-1185">Reference proteome</keyword>
<evidence type="ECO:0000256" key="3">
    <source>
        <dbReference type="ARBA" id="ARBA00023082"/>
    </source>
</evidence>
<evidence type="ECO:0000313" key="6">
    <source>
        <dbReference type="EMBL" id="SHI77410.1"/>
    </source>
</evidence>
<organism evidence="6 7">
    <name type="scientific">Rubritalea squalenifaciens DSM 18772</name>
    <dbReference type="NCBI Taxonomy" id="1123071"/>
    <lineage>
        <taxon>Bacteria</taxon>
        <taxon>Pseudomonadati</taxon>
        <taxon>Verrucomicrobiota</taxon>
        <taxon>Verrucomicrobiia</taxon>
        <taxon>Verrucomicrobiales</taxon>
        <taxon>Rubritaleaceae</taxon>
        <taxon>Rubritalea</taxon>
    </lineage>
</organism>
<keyword evidence="2" id="KW-0805">Transcription regulation</keyword>
<keyword evidence="4" id="KW-0804">Transcription</keyword>
<dbReference type="InterPro" id="IPR039425">
    <property type="entry name" value="RNA_pol_sigma-70-like"/>
</dbReference>
<keyword evidence="3" id="KW-0731">Sigma factor</keyword>
<dbReference type="AlphaFoldDB" id="A0A1M6DWB1"/>
<dbReference type="InterPro" id="IPR007627">
    <property type="entry name" value="RNA_pol_sigma70_r2"/>
</dbReference>
<dbReference type="GO" id="GO:0006352">
    <property type="term" value="P:DNA-templated transcription initiation"/>
    <property type="evidence" value="ECO:0007669"/>
    <property type="project" value="InterPro"/>
</dbReference>
<proteinExistence type="inferred from homology"/>
<evidence type="ECO:0000313" key="7">
    <source>
        <dbReference type="Proteomes" id="UP000184510"/>
    </source>
</evidence>
<dbReference type="Gene3D" id="1.10.10.10">
    <property type="entry name" value="Winged helix-like DNA-binding domain superfamily/Winged helix DNA-binding domain"/>
    <property type="match status" value="1"/>
</dbReference>
<dbReference type="RefSeq" id="WP_143158227.1">
    <property type="nucleotide sequence ID" value="NZ_FQYR01000002.1"/>
</dbReference>
<dbReference type="InterPro" id="IPR014284">
    <property type="entry name" value="RNA_pol_sigma-70_dom"/>
</dbReference>
<dbReference type="InterPro" id="IPR036388">
    <property type="entry name" value="WH-like_DNA-bd_sf"/>
</dbReference>
<reference evidence="6 7" key="1">
    <citation type="submission" date="2016-11" db="EMBL/GenBank/DDBJ databases">
        <authorList>
            <person name="Jaros S."/>
            <person name="Januszkiewicz K."/>
            <person name="Wedrychowicz H."/>
        </authorList>
    </citation>
    <scope>NUCLEOTIDE SEQUENCE [LARGE SCALE GENOMIC DNA]</scope>
    <source>
        <strain evidence="6 7">DSM 18772</strain>
    </source>
</reference>
<dbReference type="Pfam" id="PF04542">
    <property type="entry name" value="Sigma70_r2"/>
    <property type="match status" value="1"/>
</dbReference>
<dbReference type="OrthoDB" id="6383365at2"/>
<dbReference type="NCBIfam" id="TIGR02989">
    <property type="entry name" value="Sig-70_gvs1"/>
    <property type="match status" value="1"/>
</dbReference>
<dbReference type="NCBIfam" id="TIGR02937">
    <property type="entry name" value="sigma70-ECF"/>
    <property type="match status" value="1"/>
</dbReference>
<dbReference type="PANTHER" id="PTHR43133:SF51">
    <property type="entry name" value="RNA POLYMERASE SIGMA FACTOR"/>
    <property type="match status" value="1"/>
</dbReference>
<dbReference type="SUPFAM" id="SSF88659">
    <property type="entry name" value="Sigma3 and sigma4 domains of RNA polymerase sigma factors"/>
    <property type="match status" value="1"/>
</dbReference>
<sequence length="176" mass="20779">MKEHDVEEFIREITRHQSVMTAFIRSLLPGYCDPRDVLQEVNITLWKKKEQYEPGSNFKAWAFKVAKYHVLNERRKLKRSHVIVFDDDLLEAFSAEGENLLSNEMLDDRMVALRRCLEGLSERHRSLLKLRYSKDVSIEQYAESQNRKAGTLRATLRQIRIKLKDCVMGRLREVTP</sequence>
<evidence type="ECO:0000259" key="5">
    <source>
        <dbReference type="Pfam" id="PF04542"/>
    </source>
</evidence>
<protein>
    <submittedName>
        <fullName evidence="6">RNA polymerase sigma-70 factor, ECF subfamily</fullName>
    </submittedName>
</protein>
<accession>A0A1M6DWB1</accession>
<dbReference type="InterPro" id="IPR013324">
    <property type="entry name" value="RNA_pol_sigma_r3/r4-like"/>
</dbReference>
<dbReference type="InParanoid" id="A0A1M6DWB1"/>
<feature type="domain" description="RNA polymerase sigma-70 region 2" evidence="5">
    <location>
        <begin position="13"/>
        <end position="79"/>
    </location>
</feature>
<comment type="similarity">
    <text evidence="1">Belongs to the sigma-70 factor family. ECF subfamily.</text>
</comment>
<dbReference type="InterPro" id="IPR013325">
    <property type="entry name" value="RNA_pol_sigma_r2"/>
</dbReference>
<dbReference type="InterPro" id="IPR014331">
    <property type="entry name" value="RNA_pol_sigma70_ECF_RHOBA"/>
</dbReference>